<keyword evidence="5 6" id="KW-0665">Pyrimidine biosynthesis</keyword>
<dbReference type="GO" id="GO:0000287">
    <property type="term" value="F:magnesium ion binding"/>
    <property type="evidence" value="ECO:0007669"/>
    <property type="project" value="UniProtKB-UniRule"/>
</dbReference>
<dbReference type="InterPro" id="IPR023031">
    <property type="entry name" value="OPRT"/>
</dbReference>
<dbReference type="PANTHER" id="PTHR19278">
    <property type="entry name" value="OROTATE PHOSPHORIBOSYLTRANSFERASE"/>
    <property type="match status" value="1"/>
</dbReference>
<dbReference type="HAMAP" id="MF_01208">
    <property type="entry name" value="PyrE"/>
    <property type="match status" value="1"/>
</dbReference>
<dbReference type="Proteomes" id="UP000199516">
    <property type="component" value="Unassembled WGS sequence"/>
</dbReference>
<reference evidence="8 9" key="1">
    <citation type="submission" date="2016-10" db="EMBL/GenBank/DDBJ databases">
        <authorList>
            <person name="de Groot N.N."/>
        </authorList>
    </citation>
    <scope>NUCLEOTIDE SEQUENCE [LARGE SCALE GENOMIC DNA]</scope>
    <source>
        <strain evidence="8 9">DSM 23995</strain>
    </source>
</reference>
<comment type="pathway">
    <text evidence="1 6">Pyrimidine metabolism; UMP biosynthesis via de novo pathway; UMP from orotate: step 1/2.</text>
</comment>
<dbReference type="EC" id="2.4.2.10" evidence="2 6"/>
<dbReference type="RefSeq" id="WP_091657403.1">
    <property type="nucleotide sequence ID" value="NZ_FONT01000001.1"/>
</dbReference>
<feature type="binding site" evidence="6">
    <location>
        <position position="98"/>
    </location>
    <ligand>
        <name>5-phospho-alpha-D-ribose 1-diphosphate</name>
        <dbReference type="ChEBI" id="CHEBI:58017"/>
        <note>ligand shared between dimeric partners</note>
    </ligand>
</feature>
<comment type="cofactor">
    <cofactor evidence="6">
        <name>Mg(2+)</name>
        <dbReference type="ChEBI" id="CHEBI:18420"/>
    </cofactor>
</comment>
<comment type="similarity">
    <text evidence="6">Belongs to the purine/pyrimidine phosphoribosyltransferase family. PyrE subfamily.</text>
</comment>
<dbReference type="Gene3D" id="3.40.50.2020">
    <property type="match status" value="1"/>
</dbReference>
<dbReference type="GO" id="GO:0019856">
    <property type="term" value="P:pyrimidine nucleobase biosynthetic process"/>
    <property type="evidence" value="ECO:0007669"/>
    <property type="project" value="TreeGrafter"/>
</dbReference>
<dbReference type="OrthoDB" id="9802134at2"/>
<dbReference type="InterPro" id="IPR000836">
    <property type="entry name" value="PRTase_dom"/>
</dbReference>
<evidence type="ECO:0000256" key="3">
    <source>
        <dbReference type="ARBA" id="ARBA00022676"/>
    </source>
</evidence>
<accession>A0A1I2A986</accession>
<comment type="function">
    <text evidence="6">Catalyzes the transfer of a ribosyl phosphate group from 5-phosphoribose 1-diphosphate to orotate, leading to the formation of orotidine monophosphate (OMP).</text>
</comment>
<keyword evidence="6" id="KW-0460">Magnesium</keyword>
<comment type="catalytic activity">
    <reaction evidence="6">
        <text>orotidine 5'-phosphate + diphosphate = orotate + 5-phospho-alpha-D-ribose 1-diphosphate</text>
        <dbReference type="Rhea" id="RHEA:10380"/>
        <dbReference type="ChEBI" id="CHEBI:30839"/>
        <dbReference type="ChEBI" id="CHEBI:33019"/>
        <dbReference type="ChEBI" id="CHEBI:57538"/>
        <dbReference type="ChEBI" id="CHEBI:58017"/>
        <dbReference type="EC" id="2.4.2.10"/>
    </reaction>
</comment>
<dbReference type="AlphaFoldDB" id="A0A1I2A986"/>
<name>A0A1I2A986_9BACI</name>
<evidence type="ECO:0000256" key="4">
    <source>
        <dbReference type="ARBA" id="ARBA00022679"/>
    </source>
</evidence>
<evidence type="ECO:0000313" key="8">
    <source>
        <dbReference type="EMBL" id="SFE40307.1"/>
    </source>
</evidence>
<keyword evidence="3 6" id="KW-0328">Glycosyltransferase</keyword>
<dbReference type="CDD" id="cd06223">
    <property type="entry name" value="PRTases_typeI"/>
    <property type="match status" value="1"/>
</dbReference>
<dbReference type="Pfam" id="PF00156">
    <property type="entry name" value="Pribosyltran"/>
    <property type="match status" value="1"/>
</dbReference>
<sequence>MKHWLAKELINIHAVSLSPNEPYIWSSGIKSPIYCDNRLTLSYPALRQCIAEGLIAIIHKYYPEVDVIAGTATAGIPHAALVADRMGLPMIYVRGKSKSHGKGNQVEGTLKANQKVVIIEDLISTGGSVITVQKAIEEAGANVLGSAAIFTYGLQKGKDLLLEAGLRYETLTDYNALLEAALENKYVTSEEMTRLQQWQKNPENDSWLSLPVNE</sequence>
<dbReference type="SUPFAM" id="SSF53271">
    <property type="entry name" value="PRTase-like"/>
    <property type="match status" value="1"/>
</dbReference>
<dbReference type="NCBIfam" id="TIGR00336">
    <property type="entry name" value="pyrE"/>
    <property type="match status" value="1"/>
</dbReference>
<dbReference type="GO" id="GO:0044205">
    <property type="term" value="P:'de novo' UMP biosynthetic process"/>
    <property type="evidence" value="ECO:0007669"/>
    <property type="project" value="UniProtKB-UniRule"/>
</dbReference>
<keyword evidence="4 6" id="KW-0808">Transferase</keyword>
<evidence type="ECO:0000256" key="1">
    <source>
        <dbReference type="ARBA" id="ARBA00004889"/>
    </source>
</evidence>
<organism evidence="8 9">
    <name type="scientific">Alteribacillus iranensis</name>
    <dbReference type="NCBI Taxonomy" id="930128"/>
    <lineage>
        <taxon>Bacteria</taxon>
        <taxon>Bacillati</taxon>
        <taxon>Bacillota</taxon>
        <taxon>Bacilli</taxon>
        <taxon>Bacillales</taxon>
        <taxon>Bacillaceae</taxon>
        <taxon>Alteribacillus</taxon>
    </lineage>
</organism>
<dbReference type="InterPro" id="IPR004467">
    <property type="entry name" value="Or_phspho_trans_dom"/>
</dbReference>
<dbReference type="PANTHER" id="PTHR19278:SF9">
    <property type="entry name" value="URIDINE 5'-MONOPHOSPHATE SYNTHASE"/>
    <property type="match status" value="1"/>
</dbReference>
<evidence type="ECO:0000259" key="7">
    <source>
        <dbReference type="Pfam" id="PF00156"/>
    </source>
</evidence>
<dbReference type="InterPro" id="IPR029057">
    <property type="entry name" value="PRTase-like"/>
</dbReference>
<dbReference type="GO" id="GO:0004588">
    <property type="term" value="F:orotate phosphoribosyltransferase activity"/>
    <property type="evidence" value="ECO:0007669"/>
    <property type="project" value="UniProtKB-UniRule"/>
</dbReference>
<dbReference type="UniPathway" id="UPA00070">
    <property type="reaction ID" value="UER00119"/>
</dbReference>
<feature type="binding site" evidence="6">
    <location>
        <position position="124"/>
    </location>
    <ligand>
        <name>orotate</name>
        <dbReference type="ChEBI" id="CHEBI:30839"/>
    </ligand>
</feature>
<evidence type="ECO:0000256" key="6">
    <source>
        <dbReference type="HAMAP-Rule" id="MF_01208"/>
    </source>
</evidence>
<proteinExistence type="inferred from homology"/>
<evidence type="ECO:0000256" key="5">
    <source>
        <dbReference type="ARBA" id="ARBA00022975"/>
    </source>
</evidence>
<evidence type="ECO:0000256" key="2">
    <source>
        <dbReference type="ARBA" id="ARBA00011971"/>
    </source>
</evidence>
<dbReference type="STRING" id="930128.SAMN05192532_101724"/>
<keyword evidence="9" id="KW-1185">Reference proteome</keyword>
<comment type="subunit">
    <text evidence="6">Homodimer.</text>
</comment>
<protein>
    <recommendedName>
        <fullName evidence="2 6">Orotate phosphoribosyltransferase</fullName>
        <shortName evidence="6">OPRT</shortName>
        <shortName evidence="6">OPRTase</shortName>
        <ecNumber evidence="2 6">2.4.2.10</ecNumber>
    </recommendedName>
</protein>
<feature type="binding site" evidence="6">
    <location>
        <position position="100"/>
    </location>
    <ligand>
        <name>5-phospho-alpha-D-ribose 1-diphosphate</name>
        <dbReference type="ChEBI" id="CHEBI:58017"/>
        <note>ligand shared between dimeric partners</note>
    </ligand>
</feature>
<evidence type="ECO:0000313" key="9">
    <source>
        <dbReference type="Proteomes" id="UP000199516"/>
    </source>
</evidence>
<comment type="caution">
    <text evidence="6">Lacks conserved residue(s) required for the propagation of feature annotation.</text>
</comment>
<dbReference type="EMBL" id="FONT01000001">
    <property type="protein sequence ID" value="SFE40307.1"/>
    <property type="molecule type" value="Genomic_DNA"/>
</dbReference>
<feature type="binding site" description="in other chain" evidence="6">
    <location>
        <begin position="120"/>
        <end position="128"/>
    </location>
    <ligand>
        <name>5-phospho-alpha-D-ribose 1-diphosphate</name>
        <dbReference type="ChEBI" id="CHEBI:58017"/>
        <note>ligand shared between dimeric partners</note>
    </ligand>
</feature>
<gene>
    <name evidence="6" type="primary">pyrE</name>
    <name evidence="8" type="ORF">SAMN05192532_101724</name>
</gene>
<feature type="binding site" evidence="6">
    <location>
        <position position="94"/>
    </location>
    <ligand>
        <name>5-phospho-alpha-D-ribose 1-diphosphate</name>
        <dbReference type="ChEBI" id="CHEBI:58017"/>
        <note>ligand shared between dimeric partners</note>
    </ligand>
</feature>
<feature type="domain" description="Phosphoribosyltransferase" evidence="7">
    <location>
        <begin position="51"/>
        <end position="151"/>
    </location>
</feature>